<dbReference type="AlphaFoldDB" id="A0A7K8TKN7"/>
<evidence type="ECO:0000256" key="2">
    <source>
        <dbReference type="ARBA" id="ARBA00022737"/>
    </source>
</evidence>
<dbReference type="PROSITE" id="PS50157">
    <property type="entry name" value="ZINC_FINGER_C2H2_2"/>
    <property type="match status" value="2"/>
</dbReference>
<protein>
    <submittedName>
        <fullName evidence="7">ZSCA2 protein</fullName>
    </submittedName>
</protein>
<feature type="domain" description="C2H2-type" evidence="6">
    <location>
        <begin position="1"/>
        <end position="20"/>
    </location>
</feature>
<feature type="non-terminal residue" evidence="7">
    <location>
        <position position="56"/>
    </location>
</feature>
<dbReference type="EMBL" id="VWZB01006266">
    <property type="protein sequence ID" value="NXF41934.1"/>
    <property type="molecule type" value="Genomic_DNA"/>
</dbReference>
<keyword evidence="2" id="KW-0677">Repeat</keyword>
<comment type="caution">
    <text evidence="7">The sequence shown here is derived from an EMBL/GenBank/DDBJ whole genome shotgun (WGS) entry which is preliminary data.</text>
</comment>
<reference evidence="7 8" key="1">
    <citation type="submission" date="2019-09" db="EMBL/GenBank/DDBJ databases">
        <title>Bird 10,000 Genomes (B10K) Project - Family phase.</title>
        <authorList>
            <person name="Zhang G."/>
        </authorList>
    </citation>
    <scope>NUCLEOTIDE SEQUENCE [LARGE SCALE GENOMIC DNA]</scope>
    <source>
        <strain evidence="7">B10K-CU-031-10</strain>
        <tissue evidence="7">Muscle</tissue>
    </source>
</reference>
<name>A0A7K8TKN7_9AVES</name>
<keyword evidence="3 5" id="KW-0863">Zinc-finger</keyword>
<evidence type="ECO:0000313" key="8">
    <source>
        <dbReference type="Proteomes" id="UP000538472"/>
    </source>
</evidence>
<dbReference type="SMART" id="SM00355">
    <property type="entry name" value="ZnF_C2H2"/>
    <property type="match status" value="1"/>
</dbReference>
<dbReference type="GO" id="GO:0000978">
    <property type="term" value="F:RNA polymerase II cis-regulatory region sequence-specific DNA binding"/>
    <property type="evidence" value="ECO:0007669"/>
    <property type="project" value="TreeGrafter"/>
</dbReference>
<evidence type="ECO:0000256" key="3">
    <source>
        <dbReference type="ARBA" id="ARBA00022771"/>
    </source>
</evidence>
<keyword evidence="8" id="KW-1185">Reference proteome</keyword>
<dbReference type="Pfam" id="PF00096">
    <property type="entry name" value="zf-C2H2"/>
    <property type="match status" value="1"/>
</dbReference>
<keyword evidence="1" id="KW-0479">Metal-binding</keyword>
<proteinExistence type="predicted"/>
<gene>
    <name evidence="7" type="primary">Zscan2_2</name>
    <name evidence="7" type="ORF">NYCBRA_R01469</name>
</gene>
<dbReference type="Gene3D" id="3.30.160.60">
    <property type="entry name" value="Classic Zinc Finger"/>
    <property type="match status" value="3"/>
</dbReference>
<dbReference type="PANTHER" id="PTHR23235:SF120">
    <property type="entry name" value="KRUPPEL-LIKE FACTOR 15"/>
    <property type="match status" value="1"/>
</dbReference>
<evidence type="ECO:0000256" key="1">
    <source>
        <dbReference type="ARBA" id="ARBA00022723"/>
    </source>
</evidence>
<keyword evidence="4" id="KW-0862">Zinc</keyword>
<organism evidence="7 8">
    <name type="scientific">Nyctibius bracteatus</name>
    <name type="common">Rufous potoo</name>
    <dbReference type="NCBI Taxonomy" id="48426"/>
    <lineage>
        <taxon>Eukaryota</taxon>
        <taxon>Metazoa</taxon>
        <taxon>Chordata</taxon>
        <taxon>Craniata</taxon>
        <taxon>Vertebrata</taxon>
        <taxon>Euteleostomi</taxon>
        <taxon>Archelosauria</taxon>
        <taxon>Archosauria</taxon>
        <taxon>Dinosauria</taxon>
        <taxon>Saurischia</taxon>
        <taxon>Theropoda</taxon>
        <taxon>Coelurosauria</taxon>
        <taxon>Aves</taxon>
        <taxon>Neognathae</taxon>
        <taxon>Neoaves</taxon>
        <taxon>Strisores</taxon>
        <taxon>Caprimulgiformes</taxon>
        <taxon>Nyctibiidae</taxon>
        <taxon>Nyctibius</taxon>
    </lineage>
</organism>
<evidence type="ECO:0000313" key="7">
    <source>
        <dbReference type="EMBL" id="NXF41934.1"/>
    </source>
</evidence>
<sequence>RFARKADLVVHQRIHTGEKPFACAECGKSFNHRSNLFTHQRRHTGEKPFPCPECGK</sequence>
<dbReference type="FunFam" id="3.30.160.60:FF:002343">
    <property type="entry name" value="Zinc finger protein 33A"/>
    <property type="match status" value="1"/>
</dbReference>
<dbReference type="GO" id="GO:0000981">
    <property type="term" value="F:DNA-binding transcription factor activity, RNA polymerase II-specific"/>
    <property type="evidence" value="ECO:0007669"/>
    <property type="project" value="TreeGrafter"/>
</dbReference>
<dbReference type="GO" id="GO:0008270">
    <property type="term" value="F:zinc ion binding"/>
    <property type="evidence" value="ECO:0007669"/>
    <property type="project" value="UniProtKB-KW"/>
</dbReference>
<dbReference type="InterPro" id="IPR013087">
    <property type="entry name" value="Znf_C2H2_type"/>
</dbReference>
<evidence type="ECO:0000256" key="5">
    <source>
        <dbReference type="PROSITE-ProRule" id="PRU00042"/>
    </source>
</evidence>
<accession>A0A7K8TKN7</accession>
<dbReference type="PANTHER" id="PTHR23235">
    <property type="entry name" value="KRUEPPEL-LIKE TRANSCRIPTION FACTOR"/>
    <property type="match status" value="1"/>
</dbReference>
<dbReference type="Proteomes" id="UP000538472">
    <property type="component" value="Unassembled WGS sequence"/>
</dbReference>
<dbReference type="SUPFAM" id="SSF57667">
    <property type="entry name" value="beta-beta-alpha zinc fingers"/>
    <property type="match status" value="1"/>
</dbReference>
<dbReference type="PROSITE" id="PS00028">
    <property type="entry name" value="ZINC_FINGER_C2H2_1"/>
    <property type="match status" value="1"/>
</dbReference>
<evidence type="ECO:0000256" key="4">
    <source>
        <dbReference type="ARBA" id="ARBA00022833"/>
    </source>
</evidence>
<dbReference type="InterPro" id="IPR036236">
    <property type="entry name" value="Znf_C2H2_sf"/>
</dbReference>
<feature type="domain" description="C2H2-type" evidence="6">
    <location>
        <begin position="21"/>
        <end position="48"/>
    </location>
</feature>
<evidence type="ECO:0000259" key="6">
    <source>
        <dbReference type="PROSITE" id="PS50157"/>
    </source>
</evidence>
<feature type="non-terminal residue" evidence="7">
    <location>
        <position position="1"/>
    </location>
</feature>